<protein>
    <submittedName>
        <fullName evidence="4">Adenine-specific methyltransferase</fullName>
    </submittedName>
</protein>
<feature type="domain" description="DNA methylase N-4/N-6" evidence="3">
    <location>
        <begin position="24"/>
        <end position="238"/>
    </location>
</feature>
<dbReference type="InterPro" id="IPR029063">
    <property type="entry name" value="SAM-dependent_MTases_sf"/>
</dbReference>
<dbReference type="SUPFAM" id="SSF53335">
    <property type="entry name" value="S-adenosyl-L-methionine-dependent methyltransferases"/>
    <property type="match status" value="1"/>
</dbReference>
<dbReference type="EMBL" id="BK015176">
    <property type="protein sequence ID" value="DAD94298.1"/>
    <property type="molecule type" value="Genomic_DNA"/>
</dbReference>
<evidence type="ECO:0000256" key="2">
    <source>
        <dbReference type="ARBA" id="ARBA00022679"/>
    </source>
</evidence>
<name>A0A8S5NJ30_9CAUD</name>
<organism evidence="4">
    <name type="scientific">Siphoviridae sp. cttFh17</name>
    <dbReference type="NCBI Taxonomy" id="2826491"/>
    <lineage>
        <taxon>Viruses</taxon>
        <taxon>Duplodnaviria</taxon>
        <taxon>Heunggongvirae</taxon>
        <taxon>Uroviricota</taxon>
        <taxon>Caudoviricetes</taxon>
    </lineage>
</organism>
<dbReference type="Pfam" id="PF01555">
    <property type="entry name" value="N6_N4_Mtase"/>
    <property type="match status" value="1"/>
</dbReference>
<keyword evidence="1 4" id="KW-0489">Methyltransferase</keyword>
<sequence length="254" mass="29600">MEENYRLYKGDCLEIMKSIQSKSIDMILCDLPYGTTQCKWDSVIPFEPLWEQYNRIIKDNGCIALFSSQPFTSSLVMSNPKMFKYEWIWQKTHPKGHLNAKKMPMRAHENIEIFYKKPPLYNPQMTHGHKRKVAKTNYVRESDGNSCYGREVRNTSYDSTDRYPLDVQVFSNADQSKKLHPTEKPVELCEYLIKTYTNENMLILDNCMGSGTTGVACIKNNRKFIGIELDENYFQIASKRVAEYAYQDLLMSAT</sequence>
<reference evidence="4" key="1">
    <citation type="journal article" date="2021" name="Proc. Natl. Acad. Sci. U.S.A.">
        <title>A Catalog of Tens of Thousands of Viruses from Human Metagenomes Reveals Hidden Associations with Chronic Diseases.</title>
        <authorList>
            <person name="Tisza M.J."/>
            <person name="Buck C.B."/>
        </authorList>
    </citation>
    <scope>NUCLEOTIDE SEQUENCE</scope>
    <source>
        <strain evidence="4">CttFh17</strain>
    </source>
</reference>
<dbReference type="InterPro" id="IPR001091">
    <property type="entry name" value="RM_Methyltransferase"/>
</dbReference>
<dbReference type="GO" id="GO:0032259">
    <property type="term" value="P:methylation"/>
    <property type="evidence" value="ECO:0007669"/>
    <property type="project" value="UniProtKB-KW"/>
</dbReference>
<keyword evidence="2" id="KW-0808">Transferase</keyword>
<evidence type="ECO:0000259" key="3">
    <source>
        <dbReference type="Pfam" id="PF01555"/>
    </source>
</evidence>
<proteinExistence type="predicted"/>
<dbReference type="GO" id="GO:0003677">
    <property type="term" value="F:DNA binding"/>
    <property type="evidence" value="ECO:0007669"/>
    <property type="project" value="InterPro"/>
</dbReference>
<evidence type="ECO:0000313" key="4">
    <source>
        <dbReference type="EMBL" id="DAD94298.1"/>
    </source>
</evidence>
<dbReference type="GO" id="GO:0008170">
    <property type="term" value="F:N-methyltransferase activity"/>
    <property type="evidence" value="ECO:0007669"/>
    <property type="project" value="InterPro"/>
</dbReference>
<accession>A0A8S5NJ30</accession>
<dbReference type="PRINTS" id="PR00508">
    <property type="entry name" value="S21N4MTFRASE"/>
</dbReference>
<dbReference type="Gene3D" id="3.40.50.150">
    <property type="entry name" value="Vaccinia Virus protein VP39"/>
    <property type="match status" value="1"/>
</dbReference>
<evidence type="ECO:0000256" key="1">
    <source>
        <dbReference type="ARBA" id="ARBA00022603"/>
    </source>
</evidence>
<dbReference type="InterPro" id="IPR002941">
    <property type="entry name" value="DNA_methylase_N4/N6"/>
</dbReference>